<keyword evidence="12 25" id="KW-0460">Magnesium</keyword>
<keyword evidence="9 25" id="KW-0479">Metal-binding</keyword>
<dbReference type="InterPro" id="IPR011095">
    <property type="entry name" value="Dala_Dala_lig_C"/>
</dbReference>
<dbReference type="RefSeq" id="WP_146622332.1">
    <property type="nucleotide sequence ID" value="NZ_BJCC01000013.1"/>
</dbReference>
<keyword evidence="13 22" id="KW-0133">Cell shape</keyword>
<keyword evidence="8 22" id="KW-0436">Ligase</keyword>
<evidence type="ECO:0000256" key="11">
    <source>
        <dbReference type="ARBA" id="ARBA00022840"/>
    </source>
</evidence>
<feature type="binding site" evidence="24">
    <location>
        <begin position="177"/>
        <end position="179"/>
    </location>
    <ligand>
        <name>ATP</name>
        <dbReference type="ChEBI" id="CHEBI:30616"/>
    </ligand>
</feature>
<dbReference type="Gene3D" id="3.40.50.20">
    <property type="match status" value="1"/>
</dbReference>
<evidence type="ECO:0000256" key="17">
    <source>
        <dbReference type="ARBA" id="ARBA00047614"/>
    </source>
</evidence>
<evidence type="ECO:0000256" key="8">
    <source>
        <dbReference type="ARBA" id="ARBA00022598"/>
    </source>
</evidence>
<evidence type="ECO:0000256" key="9">
    <source>
        <dbReference type="ARBA" id="ARBA00022723"/>
    </source>
</evidence>
<dbReference type="NCBIfam" id="TIGR01205">
    <property type="entry name" value="D_ala_D_alaTIGR"/>
    <property type="match status" value="1"/>
</dbReference>
<comment type="subcellular location">
    <subcellularLocation>
        <location evidence="3 22">Cytoplasm</location>
    </subcellularLocation>
</comment>
<feature type="binding site" evidence="24">
    <location>
        <position position="132"/>
    </location>
    <ligand>
        <name>ATP</name>
        <dbReference type="ChEBI" id="CHEBI:30616"/>
    </ligand>
</feature>
<dbReference type="Proteomes" id="UP000290567">
    <property type="component" value="Unassembled WGS sequence"/>
</dbReference>
<dbReference type="InterPro" id="IPR011761">
    <property type="entry name" value="ATP-grasp"/>
</dbReference>
<evidence type="ECO:0000256" key="20">
    <source>
        <dbReference type="ARBA" id="ARBA00076288"/>
    </source>
</evidence>
<evidence type="ECO:0000256" key="1">
    <source>
        <dbReference type="ARBA" id="ARBA00001936"/>
    </source>
</evidence>
<evidence type="ECO:0000313" key="29">
    <source>
        <dbReference type="Proteomes" id="UP000290567"/>
    </source>
</evidence>
<dbReference type="InterPro" id="IPR005905">
    <property type="entry name" value="D_ala_D_ala"/>
</dbReference>
<protein>
    <recommendedName>
        <fullName evidence="19 22">D-alanine--D-alanine ligase</fullName>
        <ecNumber evidence="6 22">6.3.2.4</ecNumber>
    </recommendedName>
    <alternativeName>
        <fullName evidence="21 22">D-Ala-D-Ala ligase</fullName>
    </alternativeName>
    <alternativeName>
        <fullName evidence="20 22">D-alanylalanine synthetase</fullName>
    </alternativeName>
</protein>
<dbReference type="InterPro" id="IPR013815">
    <property type="entry name" value="ATP_grasp_subdomain_1"/>
</dbReference>
<dbReference type="GO" id="GO:0071555">
    <property type="term" value="P:cell wall organization"/>
    <property type="evidence" value="ECO:0007669"/>
    <property type="project" value="UniProtKB-KW"/>
</dbReference>
<feature type="binding site" evidence="25">
    <location>
        <position position="308"/>
    </location>
    <ligand>
        <name>Mg(2+)</name>
        <dbReference type="ChEBI" id="CHEBI:18420"/>
        <label>2</label>
    </ligand>
</feature>
<comment type="pathway">
    <text evidence="18">Glycan biosynthesis.</text>
</comment>
<dbReference type="PANTHER" id="PTHR23132">
    <property type="entry name" value="D-ALANINE--D-ALANINE LIGASE"/>
    <property type="match status" value="1"/>
</dbReference>
<dbReference type="AlphaFoldDB" id="A0A4P5PD16"/>
<evidence type="ECO:0000256" key="18">
    <source>
        <dbReference type="ARBA" id="ARBA00060592"/>
    </source>
</evidence>
<feature type="binding site" evidence="24">
    <location>
        <begin position="307"/>
        <end position="308"/>
    </location>
    <ligand>
        <name>ATP</name>
        <dbReference type="ChEBI" id="CHEBI:30616"/>
    </ligand>
</feature>
<feature type="active site" evidence="23">
    <location>
        <position position="319"/>
    </location>
</feature>
<evidence type="ECO:0000256" key="19">
    <source>
        <dbReference type="ARBA" id="ARBA00068427"/>
    </source>
</evidence>
<dbReference type="PIRSF" id="PIRSF039102">
    <property type="entry name" value="Ddl/VanB"/>
    <property type="match status" value="1"/>
</dbReference>
<dbReference type="GO" id="GO:0008360">
    <property type="term" value="P:regulation of cell shape"/>
    <property type="evidence" value="ECO:0007669"/>
    <property type="project" value="UniProtKB-KW"/>
</dbReference>
<evidence type="ECO:0000259" key="27">
    <source>
        <dbReference type="PROSITE" id="PS50975"/>
    </source>
</evidence>
<keyword evidence="15 25" id="KW-0464">Manganese</keyword>
<comment type="cofactor">
    <cofactor evidence="1">
        <name>Mn(2+)</name>
        <dbReference type="ChEBI" id="CHEBI:29035"/>
    </cofactor>
</comment>
<dbReference type="Gene3D" id="3.30.1490.20">
    <property type="entry name" value="ATP-grasp fold, A domain"/>
    <property type="match status" value="1"/>
</dbReference>
<keyword evidence="10 24" id="KW-0547">Nucleotide-binding</keyword>
<feature type="binding site" evidence="24">
    <location>
        <begin position="215"/>
        <end position="222"/>
    </location>
    <ligand>
        <name>ATP</name>
        <dbReference type="ChEBI" id="CHEBI:30616"/>
    </ligand>
</feature>
<keyword evidence="7 22" id="KW-0963">Cytoplasm</keyword>
<dbReference type="Pfam" id="PF07478">
    <property type="entry name" value="Dala_Dala_lig_C"/>
    <property type="match status" value="1"/>
</dbReference>
<evidence type="ECO:0000256" key="3">
    <source>
        <dbReference type="ARBA" id="ARBA00004496"/>
    </source>
</evidence>
<dbReference type="SUPFAM" id="SSF56059">
    <property type="entry name" value="Glutathione synthetase ATP-binding domain-like"/>
    <property type="match status" value="1"/>
</dbReference>
<evidence type="ECO:0000256" key="22">
    <source>
        <dbReference type="HAMAP-Rule" id="MF_00047"/>
    </source>
</evidence>
<dbReference type="PROSITE" id="PS50975">
    <property type="entry name" value="ATP_GRASP"/>
    <property type="match status" value="1"/>
</dbReference>
<proteinExistence type="inferred from homology"/>
<evidence type="ECO:0000256" key="14">
    <source>
        <dbReference type="ARBA" id="ARBA00022984"/>
    </source>
</evidence>
<evidence type="ECO:0000256" key="7">
    <source>
        <dbReference type="ARBA" id="ARBA00022490"/>
    </source>
</evidence>
<keyword evidence="29" id="KW-1185">Reference proteome</keyword>
<comment type="function">
    <text evidence="2 22">Cell wall formation.</text>
</comment>
<feature type="active site" evidence="23">
    <location>
        <position position="185"/>
    </location>
</feature>
<feature type="binding site" evidence="25">
    <location>
        <position position="310"/>
    </location>
    <ligand>
        <name>Mg(2+)</name>
        <dbReference type="ChEBI" id="CHEBI:18420"/>
        <label>2</label>
    </ligand>
</feature>
<evidence type="ECO:0000256" key="6">
    <source>
        <dbReference type="ARBA" id="ARBA00012216"/>
    </source>
</evidence>
<feature type="binding site" evidence="25">
    <location>
        <position position="308"/>
    </location>
    <ligand>
        <name>Mg(2+)</name>
        <dbReference type="ChEBI" id="CHEBI:18420"/>
        <label>1</label>
    </ligand>
</feature>
<evidence type="ECO:0000256" key="26">
    <source>
        <dbReference type="PROSITE-ProRule" id="PRU00409"/>
    </source>
</evidence>
<feature type="domain" description="ATP-grasp" evidence="27">
    <location>
        <begin position="136"/>
        <end position="341"/>
    </location>
</feature>
<dbReference type="EMBL" id="BJCC01000013">
    <property type="protein sequence ID" value="GCF93898.1"/>
    <property type="molecule type" value="Genomic_DNA"/>
</dbReference>
<sequence length="354" mass="39669">MKIILLYGGKSAEHDVSILSAFSVLSAIYYNYYQVQLVYIDKKGQWVKGPLLTEAPKTDETLRLTWDPTGGEVEGFTGKVISPGEIKEEDAIVFPVLHGPNGEDGTIQGFLEILDMPYVGAGVMSSANAMDKIMTKYVLQAGGIPQVPFVPVLKNQWKENPKEIFEKCEGTLLYPMFVKPANMGSSVGVSRVENREELQNALKEAYRFDSRVLVEQGIEAREIEVAILGNDDVRTTLPGEVVKDVAFYDYNAKYIDNKITMAIPAEVSEEINDKARSYAKRAYTMLGGSGLTRCDFFLTNNNELFLNELNTMPGFTEFSMYPLLWENMGLKYGDLIEELIELGLNRYKQRAALE</sequence>
<dbReference type="GO" id="GO:0008716">
    <property type="term" value="F:D-alanine-D-alanine ligase activity"/>
    <property type="evidence" value="ECO:0007669"/>
    <property type="project" value="UniProtKB-UniRule"/>
</dbReference>
<dbReference type="PANTHER" id="PTHR23132:SF25">
    <property type="entry name" value="D-ALANINE--D-ALANINE LIGASE A"/>
    <property type="match status" value="1"/>
</dbReference>
<dbReference type="PROSITE" id="PS00843">
    <property type="entry name" value="DALA_DALA_LIGASE_1"/>
    <property type="match status" value="1"/>
</dbReference>
<accession>A0A4P5PD16</accession>
<reference evidence="29" key="1">
    <citation type="submission" date="2019-02" db="EMBL/GenBank/DDBJ databases">
        <title>Draft genome sequence of Enterococcus sp. Gos25-1.</title>
        <authorList>
            <person name="Tanaka N."/>
            <person name="Shiwa Y."/>
            <person name="Fujita N."/>
        </authorList>
    </citation>
    <scope>NUCLEOTIDE SEQUENCE [LARGE SCALE GENOMIC DNA]</scope>
    <source>
        <strain evidence="29">Gos25-1</strain>
    </source>
</reference>
<dbReference type="UniPathway" id="UPA00219"/>
<dbReference type="GO" id="GO:0005829">
    <property type="term" value="C:cytosol"/>
    <property type="evidence" value="ECO:0007669"/>
    <property type="project" value="TreeGrafter"/>
</dbReference>
<evidence type="ECO:0000256" key="12">
    <source>
        <dbReference type="ARBA" id="ARBA00022842"/>
    </source>
</evidence>
<dbReference type="GO" id="GO:0046872">
    <property type="term" value="F:metal ion binding"/>
    <property type="evidence" value="ECO:0007669"/>
    <property type="project" value="UniProtKB-KW"/>
</dbReference>
<evidence type="ECO:0000313" key="28">
    <source>
        <dbReference type="EMBL" id="GCF93898.1"/>
    </source>
</evidence>
<dbReference type="HAMAP" id="MF_00047">
    <property type="entry name" value="Dala_Dala_lig"/>
    <property type="match status" value="1"/>
</dbReference>
<dbReference type="InterPro" id="IPR011127">
    <property type="entry name" value="Dala_Dala_lig_N"/>
</dbReference>
<comment type="catalytic activity">
    <reaction evidence="17 22">
        <text>2 D-alanine + ATP = D-alanyl-D-alanine + ADP + phosphate + H(+)</text>
        <dbReference type="Rhea" id="RHEA:11224"/>
        <dbReference type="ChEBI" id="CHEBI:15378"/>
        <dbReference type="ChEBI" id="CHEBI:30616"/>
        <dbReference type="ChEBI" id="CHEBI:43474"/>
        <dbReference type="ChEBI" id="CHEBI:57416"/>
        <dbReference type="ChEBI" id="CHEBI:57822"/>
        <dbReference type="ChEBI" id="CHEBI:456216"/>
        <dbReference type="EC" id="6.3.2.4"/>
    </reaction>
</comment>
<dbReference type="InterPro" id="IPR016185">
    <property type="entry name" value="PreATP-grasp_dom_sf"/>
</dbReference>
<evidence type="ECO:0000256" key="4">
    <source>
        <dbReference type="ARBA" id="ARBA00004752"/>
    </source>
</evidence>
<feature type="binding site" evidence="24">
    <location>
        <begin position="185"/>
        <end position="186"/>
    </location>
    <ligand>
        <name>ATP</name>
        <dbReference type="ChEBI" id="CHEBI:30616"/>
    </ligand>
</feature>
<dbReference type="PROSITE" id="PS00844">
    <property type="entry name" value="DALA_DALA_LIGASE_2"/>
    <property type="match status" value="1"/>
</dbReference>
<keyword evidence="14 22" id="KW-0573">Peptidoglycan synthesis</keyword>
<dbReference type="Pfam" id="PF01820">
    <property type="entry name" value="Dala_Dala_lig_N"/>
    <property type="match status" value="1"/>
</dbReference>
<evidence type="ECO:0000256" key="21">
    <source>
        <dbReference type="ARBA" id="ARBA00077154"/>
    </source>
</evidence>
<dbReference type="GO" id="GO:0009252">
    <property type="term" value="P:peptidoglycan biosynthetic process"/>
    <property type="evidence" value="ECO:0007669"/>
    <property type="project" value="UniProtKB-UniRule"/>
</dbReference>
<name>A0A4P5PD16_9ENTE</name>
<dbReference type="OrthoDB" id="9813261at2"/>
<comment type="caution">
    <text evidence="28">The sequence shown here is derived from an EMBL/GenBank/DDBJ whole genome shotgun (WGS) entry which is preliminary data.</text>
</comment>
<feature type="binding site" evidence="25">
    <location>
        <position position="295"/>
    </location>
    <ligand>
        <name>Mg(2+)</name>
        <dbReference type="ChEBI" id="CHEBI:18420"/>
        <label>1</label>
    </ligand>
</feature>
<evidence type="ECO:0000256" key="24">
    <source>
        <dbReference type="PIRSR" id="PIRSR039102-2"/>
    </source>
</evidence>
<dbReference type="NCBIfam" id="NF002529">
    <property type="entry name" value="PRK01966.1-5"/>
    <property type="match status" value="1"/>
</dbReference>
<evidence type="ECO:0000256" key="25">
    <source>
        <dbReference type="PIRSR" id="PIRSR039102-3"/>
    </source>
</evidence>
<evidence type="ECO:0000256" key="23">
    <source>
        <dbReference type="PIRSR" id="PIRSR039102-1"/>
    </source>
</evidence>
<evidence type="ECO:0000256" key="13">
    <source>
        <dbReference type="ARBA" id="ARBA00022960"/>
    </source>
</evidence>
<keyword evidence="11 26" id="KW-0067">ATP-binding</keyword>
<dbReference type="SUPFAM" id="SSF52440">
    <property type="entry name" value="PreATP-grasp domain"/>
    <property type="match status" value="1"/>
</dbReference>
<evidence type="ECO:0000256" key="15">
    <source>
        <dbReference type="ARBA" id="ARBA00023211"/>
    </source>
</evidence>
<dbReference type="FunFam" id="3.30.1490.20:FF:000007">
    <property type="entry name" value="D-alanine--D-alanine ligase"/>
    <property type="match status" value="1"/>
</dbReference>
<evidence type="ECO:0000256" key="2">
    <source>
        <dbReference type="ARBA" id="ARBA00003921"/>
    </source>
</evidence>
<comment type="pathway">
    <text evidence="4 22">Cell wall biogenesis; peptidoglycan biosynthesis.</text>
</comment>
<dbReference type="NCBIfam" id="NF002526">
    <property type="entry name" value="PRK01966.1-2"/>
    <property type="match status" value="1"/>
</dbReference>
<evidence type="ECO:0000256" key="10">
    <source>
        <dbReference type="ARBA" id="ARBA00022741"/>
    </source>
</evidence>
<dbReference type="InterPro" id="IPR000291">
    <property type="entry name" value="D-Ala_lig_Van_CS"/>
</dbReference>
<dbReference type="NCBIfam" id="NF002528">
    <property type="entry name" value="PRK01966.1-4"/>
    <property type="match status" value="1"/>
</dbReference>
<comment type="cofactor">
    <cofactor evidence="25">
        <name>Mg(2+)</name>
        <dbReference type="ChEBI" id="CHEBI:18420"/>
    </cofactor>
    <cofactor evidence="25">
        <name>Mn(2+)</name>
        <dbReference type="ChEBI" id="CHEBI:29035"/>
    </cofactor>
    <text evidence="25">Binds 2 magnesium or manganese ions per subunit.</text>
</comment>
<evidence type="ECO:0000256" key="5">
    <source>
        <dbReference type="ARBA" id="ARBA00010871"/>
    </source>
</evidence>
<feature type="active site" evidence="23">
    <location>
        <position position="13"/>
    </location>
</feature>
<organism evidence="28 29">
    <name type="scientific">Enterococcus florum</name>
    <dbReference type="NCBI Taxonomy" id="2480627"/>
    <lineage>
        <taxon>Bacteria</taxon>
        <taxon>Bacillati</taxon>
        <taxon>Bacillota</taxon>
        <taxon>Bacilli</taxon>
        <taxon>Lactobacillales</taxon>
        <taxon>Enterococcaceae</taxon>
        <taxon>Enterococcus</taxon>
    </lineage>
</organism>
<evidence type="ECO:0000256" key="16">
    <source>
        <dbReference type="ARBA" id="ARBA00023316"/>
    </source>
</evidence>
<dbReference type="EC" id="6.3.2.4" evidence="6 22"/>
<keyword evidence="16 22" id="KW-0961">Cell wall biogenesis/degradation</keyword>
<comment type="similarity">
    <text evidence="5 22">Belongs to the D-alanine--D-alanine ligase family.</text>
</comment>
<dbReference type="FunFam" id="3.30.470.20:FF:000008">
    <property type="entry name" value="D-alanine--D-alanine ligase"/>
    <property type="match status" value="1"/>
</dbReference>
<dbReference type="GO" id="GO:0005524">
    <property type="term" value="F:ATP binding"/>
    <property type="evidence" value="ECO:0007669"/>
    <property type="project" value="UniProtKB-UniRule"/>
</dbReference>
<dbReference type="Gene3D" id="3.30.470.20">
    <property type="entry name" value="ATP-grasp fold, B domain"/>
    <property type="match status" value="1"/>
</dbReference>
<gene>
    <name evidence="28" type="primary">ddlA</name>
    <name evidence="22" type="synonym">ddl</name>
    <name evidence="28" type="ORF">NRIC_17890</name>
</gene>